<evidence type="ECO:0000259" key="6">
    <source>
        <dbReference type="PROSITE" id="PS50887"/>
    </source>
</evidence>
<evidence type="ECO:0000313" key="8">
    <source>
        <dbReference type="Proteomes" id="UP000664731"/>
    </source>
</evidence>
<dbReference type="GO" id="GO:0052621">
    <property type="term" value="F:diguanylate cyclase activity"/>
    <property type="evidence" value="ECO:0007669"/>
    <property type="project" value="UniProtKB-EC"/>
</dbReference>
<feature type="coiled-coil region" evidence="3">
    <location>
        <begin position="311"/>
        <end position="345"/>
    </location>
</feature>
<evidence type="ECO:0000256" key="5">
    <source>
        <dbReference type="SAM" id="SignalP"/>
    </source>
</evidence>
<feature type="signal peptide" evidence="5">
    <location>
        <begin position="1"/>
        <end position="17"/>
    </location>
</feature>
<dbReference type="GO" id="GO:1902201">
    <property type="term" value="P:negative regulation of bacterial-type flagellum-dependent cell motility"/>
    <property type="evidence" value="ECO:0007669"/>
    <property type="project" value="TreeGrafter"/>
</dbReference>
<keyword evidence="5" id="KW-0732">Signal</keyword>
<comment type="caution">
    <text evidence="7">The sequence shown here is derived from an EMBL/GenBank/DDBJ whole genome shotgun (WGS) entry which is preliminary data.</text>
</comment>
<feature type="transmembrane region" description="Helical" evidence="4">
    <location>
        <begin position="289"/>
        <end position="311"/>
    </location>
</feature>
<dbReference type="Proteomes" id="UP000664731">
    <property type="component" value="Unassembled WGS sequence"/>
</dbReference>
<dbReference type="PROSITE" id="PS50887">
    <property type="entry name" value="GGDEF"/>
    <property type="match status" value="1"/>
</dbReference>
<dbReference type="Gene3D" id="3.40.190.10">
    <property type="entry name" value="Periplasmic binding protein-like II"/>
    <property type="match status" value="2"/>
</dbReference>
<dbReference type="CDD" id="cd01949">
    <property type="entry name" value="GGDEF"/>
    <property type="match status" value="1"/>
</dbReference>
<sequence length="507" mass="56151">MRRWLPALGLCWACAHAATECPQPARVQLRQPVVVTAQEQAALQQLPQPLRVVAVGTPPLALYDQAHDRYSGLGIDALCFISAQLGLRFHIESAQHLKVLEKIALVQNGQADIFLPLSPTPERSQRGHFTAPLYQSHYVAIARKGQMQEVASTADLARYRVGVVAGVALEPILQQSIPQLLRFRESFSAGGLFDALRDGQIDIAVFSRDFYQEQRYHYELFDLEIIHALKEYPRSYGFYLGQSDAHRTLAQVMGRYVQALDTSASLQAHTQGERQLIERYLAQRQQRSAWQAASIGAALLAVVALVALHYYRRLTRQLARSNQQIRTQQHALQAANAQLERVSQTDALTHLANRRRYDQVLAQEYARCQRSGSPLSLLMLDLDFFKAVNDHYGHATGDDYLYAVAQVLQQHATRASDLAARYGGEEFVLLLPDTPLAQAVQIAEAIRAAVAALGLAHAQSLYGHVTASIGVATLGPQTSSAQALQAQADAQLYLAKTRGRNQVAHEQ</sequence>
<gene>
    <name evidence="7" type="ORF">J1777_05825</name>
</gene>
<reference evidence="7" key="1">
    <citation type="submission" date="2021-03" db="EMBL/GenBank/DDBJ databases">
        <title>Comamonas denitrificans.</title>
        <authorList>
            <person name="Finster K."/>
        </authorList>
    </citation>
    <scope>NUCLEOTIDE SEQUENCE</scope>
    <source>
        <strain evidence="7">MM2021_4</strain>
    </source>
</reference>
<evidence type="ECO:0000256" key="3">
    <source>
        <dbReference type="SAM" id="Coils"/>
    </source>
</evidence>
<proteinExistence type="predicted"/>
<keyword evidence="4" id="KW-0472">Membrane</keyword>
<dbReference type="InterPro" id="IPR050469">
    <property type="entry name" value="Diguanylate_Cyclase"/>
</dbReference>
<dbReference type="InterPro" id="IPR029787">
    <property type="entry name" value="Nucleotide_cyclase"/>
</dbReference>
<accession>A0A939H0G7</accession>
<dbReference type="EMBL" id="JAFNME010000009">
    <property type="protein sequence ID" value="MBO1249356.1"/>
    <property type="molecule type" value="Genomic_DNA"/>
</dbReference>
<dbReference type="Gene3D" id="3.30.70.270">
    <property type="match status" value="1"/>
</dbReference>
<dbReference type="RefSeq" id="WP_207574876.1">
    <property type="nucleotide sequence ID" value="NZ_JAFNME010000009.1"/>
</dbReference>
<dbReference type="FunFam" id="3.30.70.270:FF:000001">
    <property type="entry name" value="Diguanylate cyclase domain protein"/>
    <property type="match status" value="1"/>
</dbReference>
<dbReference type="SUPFAM" id="SSF55073">
    <property type="entry name" value="Nucleotide cyclase"/>
    <property type="match status" value="1"/>
</dbReference>
<dbReference type="PANTHER" id="PTHR45138:SF9">
    <property type="entry name" value="DIGUANYLATE CYCLASE DGCM-RELATED"/>
    <property type="match status" value="1"/>
</dbReference>
<dbReference type="SMART" id="SM00267">
    <property type="entry name" value="GGDEF"/>
    <property type="match status" value="1"/>
</dbReference>
<keyword evidence="4" id="KW-1133">Transmembrane helix</keyword>
<dbReference type="PANTHER" id="PTHR45138">
    <property type="entry name" value="REGULATORY COMPONENTS OF SENSORY TRANSDUCTION SYSTEM"/>
    <property type="match status" value="1"/>
</dbReference>
<keyword evidence="8" id="KW-1185">Reference proteome</keyword>
<evidence type="ECO:0000256" key="1">
    <source>
        <dbReference type="ARBA" id="ARBA00012528"/>
    </source>
</evidence>
<dbReference type="Pfam" id="PF00990">
    <property type="entry name" value="GGDEF"/>
    <property type="match status" value="1"/>
</dbReference>
<comment type="catalytic activity">
    <reaction evidence="2">
        <text>2 GTP = 3',3'-c-di-GMP + 2 diphosphate</text>
        <dbReference type="Rhea" id="RHEA:24898"/>
        <dbReference type="ChEBI" id="CHEBI:33019"/>
        <dbReference type="ChEBI" id="CHEBI:37565"/>
        <dbReference type="ChEBI" id="CHEBI:58805"/>
        <dbReference type="EC" id="2.7.7.65"/>
    </reaction>
</comment>
<feature type="chain" id="PRO_5037784009" description="diguanylate cyclase" evidence="5">
    <location>
        <begin position="18"/>
        <end position="507"/>
    </location>
</feature>
<dbReference type="InterPro" id="IPR000160">
    <property type="entry name" value="GGDEF_dom"/>
</dbReference>
<dbReference type="AlphaFoldDB" id="A0A939H0G7"/>
<dbReference type="EC" id="2.7.7.65" evidence="1"/>
<keyword evidence="3" id="KW-0175">Coiled coil</keyword>
<dbReference type="NCBIfam" id="TIGR00254">
    <property type="entry name" value="GGDEF"/>
    <property type="match status" value="1"/>
</dbReference>
<evidence type="ECO:0000256" key="4">
    <source>
        <dbReference type="SAM" id="Phobius"/>
    </source>
</evidence>
<protein>
    <recommendedName>
        <fullName evidence="1">diguanylate cyclase</fullName>
        <ecNumber evidence="1">2.7.7.65</ecNumber>
    </recommendedName>
</protein>
<organism evidence="7 8">
    <name type="scientific">Comamonas denitrificans</name>
    <dbReference type="NCBI Taxonomy" id="117506"/>
    <lineage>
        <taxon>Bacteria</taxon>
        <taxon>Pseudomonadati</taxon>
        <taxon>Pseudomonadota</taxon>
        <taxon>Betaproteobacteria</taxon>
        <taxon>Burkholderiales</taxon>
        <taxon>Comamonadaceae</taxon>
        <taxon>Comamonas</taxon>
    </lineage>
</organism>
<dbReference type="GO" id="GO:0005886">
    <property type="term" value="C:plasma membrane"/>
    <property type="evidence" value="ECO:0007669"/>
    <property type="project" value="TreeGrafter"/>
</dbReference>
<dbReference type="GO" id="GO:0043709">
    <property type="term" value="P:cell adhesion involved in single-species biofilm formation"/>
    <property type="evidence" value="ECO:0007669"/>
    <property type="project" value="TreeGrafter"/>
</dbReference>
<evidence type="ECO:0000313" key="7">
    <source>
        <dbReference type="EMBL" id="MBO1249356.1"/>
    </source>
</evidence>
<evidence type="ECO:0000256" key="2">
    <source>
        <dbReference type="ARBA" id="ARBA00034247"/>
    </source>
</evidence>
<dbReference type="InterPro" id="IPR043128">
    <property type="entry name" value="Rev_trsase/Diguanyl_cyclase"/>
</dbReference>
<keyword evidence="4" id="KW-0812">Transmembrane</keyword>
<name>A0A939H0G7_9BURK</name>
<dbReference type="SUPFAM" id="SSF53850">
    <property type="entry name" value="Periplasmic binding protein-like II"/>
    <property type="match status" value="1"/>
</dbReference>
<feature type="domain" description="GGDEF" evidence="6">
    <location>
        <begin position="373"/>
        <end position="507"/>
    </location>
</feature>